<feature type="domain" description="RNase H type-1" evidence="1">
    <location>
        <begin position="17"/>
        <end position="98"/>
    </location>
</feature>
<dbReference type="InterPro" id="IPR036397">
    <property type="entry name" value="RNaseH_sf"/>
</dbReference>
<dbReference type="InterPro" id="IPR012337">
    <property type="entry name" value="RNaseH-like_sf"/>
</dbReference>
<accession>A0A7J8QU15</accession>
<evidence type="ECO:0000259" key="1">
    <source>
        <dbReference type="Pfam" id="PF13456"/>
    </source>
</evidence>
<dbReference type="GO" id="GO:0003676">
    <property type="term" value="F:nucleic acid binding"/>
    <property type="evidence" value="ECO:0007669"/>
    <property type="project" value="InterPro"/>
</dbReference>
<keyword evidence="3" id="KW-1185">Reference proteome</keyword>
<comment type="caution">
    <text evidence="2">The sequence shown here is derived from an EMBL/GenBank/DDBJ whole genome shotgun (WGS) entry which is preliminary data.</text>
</comment>
<reference evidence="2 3" key="1">
    <citation type="journal article" date="2019" name="Genome Biol. Evol.">
        <title>Insights into the evolution of the New World diploid cottons (Gossypium, subgenus Houzingenia) based on genome sequencing.</title>
        <authorList>
            <person name="Grover C.E."/>
            <person name="Arick M.A. 2nd"/>
            <person name="Thrash A."/>
            <person name="Conover J.L."/>
            <person name="Sanders W.S."/>
            <person name="Peterson D.G."/>
            <person name="Frelichowski J.E."/>
            <person name="Scheffler J.A."/>
            <person name="Scheffler B.E."/>
            <person name="Wendel J.F."/>
        </authorList>
    </citation>
    <scope>NUCLEOTIDE SEQUENCE [LARGE SCALE GENOMIC DNA]</scope>
    <source>
        <strain evidence="2">27</strain>
        <tissue evidence="2">Leaf</tissue>
    </source>
</reference>
<dbReference type="GO" id="GO:0004523">
    <property type="term" value="F:RNA-DNA hybrid ribonuclease activity"/>
    <property type="evidence" value="ECO:0007669"/>
    <property type="project" value="InterPro"/>
</dbReference>
<dbReference type="Proteomes" id="UP000593561">
    <property type="component" value="Unassembled WGS sequence"/>
</dbReference>
<sequence length="147" mass="16318">MSSKWLPPDRRAVKVSFDAAFCQHLKQCSSGVVIRNNLGLVMGSGVVLYSHVADAFAAEALACLHAITFARDMRFRKVVVEGDSRTIVVKVQRDRESNLVAHTIARMGFKIGNSQCWVEEVPPDTVAVIEKDRHLMQQPDQARSIIA</sequence>
<dbReference type="Gene3D" id="3.30.420.10">
    <property type="entry name" value="Ribonuclease H-like superfamily/Ribonuclease H"/>
    <property type="match status" value="1"/>
</dbReference>
<proteinExistence type="predicted"/>
<evidence type="ECO:0000313" key="2">
    <source>
        <dbReference type="EMBL" id="MBA0605018.1"/>
    </source>
</evidence>
<dbReference type="InterPro" id="IPR002156">
    <property type="entry name" value="RNaseH_domain"/>
</dbReference>
<evidence type="ECO:0000313" key="3">
    <source>
        <dbReference type="Proteomes" id="UP000593561"/>
    </source>
</evidence>
<dbReference type="PANTHER" id="PTHR47074:SF61">
    <property type="entry name" value="RNASE H TYPE-1 DOMAIN-CONTAINING PROTEIN"/>
    <property type="match status" value="1"/>
</dbReference>
<dbReference type="SUPFAM" id="SSF53098">
    <property type="entry name" value="Ribonuclease H-like"/>
    <property type="match status" value="1"/>
</dbReference>
<protein>
    <recommendedName>
        <fullName evidence="1">RNase H type-1 domain-containing protein</fullName>
    </recommendedName>
</protein>
<dbReference type="InterPro" id="IPR052929">
    <property type="entry name" value="RNase_H-like_EbsB-rel"/>
</dbReference>
<organism evidence="2 3">
    <name type="scientific">Gossypium davidsonii</name>
    <name type="common">Davidson's cotton</name>
    <name type="synonym">Gossypium klotzschianum subsp. davidsonii</name>
    <dbReference type="NCBI Taxonomy" id="34287"/>
    <lineage>
        <taxon>Eukaryota</taxon>
        <taxon>Viridiplantae</taxon>
        <taxon>Streptophyta</taxon>
        <taxon>Embryophyta</taxon>
        <taxon>Tracheophyta</taxon>
        <taxon>Spermatophyta</taxon>
        <taxon>Magnoliopsida</taxon>
        <taxon>eudicotyledons</taxon>
        <taxon>Gunneridae</taxon>
        <taxon>Pentapetalae</taxon>
        <taxon>rosids</taxon>
        <taxon>malvids</taxon>
        <taxon>Malvales</taxon>
        <taxon>Malvaceae</taxon>
        <taxon>Malvoideae</taxon>
        <taxon>Gossypium</taxon>
    </lineage>
</organism>
<dbReference type="EMBL" id="JABFAC010000001">
    <property type="protein sequence ID" value="MBA0605018.1"/>
    <property type="molecule type" value="Genomic_DNA"/>
</dbReference>
<dbReference type="Pfam" id="PF13456">
    <property type="entry name" value="RVT_3"/>
    <property type="match status" value="1"/>
</dbReference>
<dbReference type="AlphaFoldDB" id="A0A7J8QU15"/>
<dbReference type="PANTHER" id="PTHR47074">
    <property type="entry name" value="BNAC02G40300D PROTEIN"/>
    <property type="match status" value="1"/>
</dbReference>
<gene>
    <name evidence="2" type="ORF">Godav_017634</name>
</gene>
<name>A0A7J8QU15_GOSDV</name>